<reference evidence="3" key="1">
    <citation type="submission" date="2009-05" db="EMBL/GenBank/DDBJ databases">
        <title>The genome sequence of Ajellomyces capsulatus strain H143.</title>
        <authorList>
            <person name="Champion M."/>
            <person name="Cuomo C.A."/>
            <person name="Ma L.-J."/>
            <person name="Henn M.R."/>
            <person name="Sil A."/>
            <person name="Goldman B."/>
            <person name="Young S.K."/>
            <person name="Kodira C.D."/>
            <person name="Zeng Q."/>
            <person name="Koehrsen M."/>
            <person name="Alvarado L."/>
            <person name="Berlin A.M."/>
            <person name="Borenstein D."/>
            <person name="Chen Z."/>
            <person name="Engels R."/>
            <person name="Freedman E."/>
            <person name="Gellesch M."/>
            <person name="Goldberg J."/>
            <person name="Griggs A."/>
            <person name="Gujja S."/>
            <person name="Heiman D.I."/>
            <person name="Hepburn T.A."/>
            <person name="Howarth C."/>
            <person name="Jen D."/>
            <person name="Larson L."/>
            <person name="Lewis B."/>
            <person name="Mehta T."/>
            <person name="Park D."/>
            <person name="Pearson M."/>
            <person name="Roberts A."/>
            <person name="Saif S."/>
            <person name="Shea T.D."/>
            <person name="Shenoy N."/>
            <person name="Sisk P."/>
            <person name="Stolte C."/>
            <person name="Sykes S."/>
            <person name="Walk T."/>
            <person name="White J."/>
            <person name="Yandava C."/>
            <person name="Klein B."/>
            <person name="McEwen J.G."/>
            <person name="Puccia R."/>
            <person name="Goldman G.H."/>
            <person name="Felipe M.S."/>
            <person name="Nino-Vega G."/>
            <person name="San-Blas G."/>
            <person name="Taylor J.W."/>
            <person name="Mendoza L."/>
            <person name="Galagan J.E."/>
            <person name="Nusbaum C."/>
            <person name="Birren B.W."/>
        </authorList>
    </citation>
    <scope>NUCLEOTIDE SEQUENCE [LARGE SCALE GENOMIC DNA]</scope>
    <source>
        <strain evidence="3">H143</strain>
    </source>
</reference>
<accession>C6HAA5</accession>
<name>C6HAA5_AJECH</name>
<feature type="region of interest" description="Disordered" evidence="1">
    <location>
        <begin position="1"/>
        <end position="64"/>
    </location>
</feature>
<feature type="compositionally biased region" description="Pro residues" evidence="1">
    <location>
        <begin position="1"/>
        <end position="10"/>
    </location>
</feature>
<proteinExistence type="predicted"/>
<dbReference type="AlphaFoldDB" id="C6HAA5"/>
<feature type="compositionally biased region" description="Low complexity" evidence="1">
    <location>
        <begin position="32"/>
        <end position="48"/>
    </location>
</feature>
<evidence type="ECO:0000256" key="1">
    <source>
        <dbReference type="SAM" id="MobiDB-lite"/>
    </source>
</evidence>
<evidence type="ECO:0000313" key="3">
    <source>
        <dbReference type="Proteomes" id="UP000002624"/>
    </source>
</evidence>
<evidence type="ECO:0000313" key="2">
    <source>
        <dbReference type="EMBL" id="EER43238.1"/>
    </source>
</evidence>
<sequence length="76" mass="7347">MSGPGAPSPGPRSASMGPGGGVPMSQQQQVNGGPPAAASPATSGPPSGVMSQQNLNQIVGKKPSLAVLSLRIARST</sequence>
<dbReference type="STRING" id="544712.C6HAA5"/>
<gene>
    <name evidence="2" type="ORF">HCDG_03136</name>
</gene>
<dbReference type="VEuPathDB" id="FungiDB:HCDG_03136"/>
<dbReference type="Proteomes" id="UP000002624">
    <property type="component" value="Unassembled WGS sequence"/>
</dbReference>
<protein>
    <submittedName>
        <fullName evidence="2">Uncharacterized protein</fullName>
    </submittedName>
</protein>
<dbReference type="HOGENOM" id="CLU_2653945_0_0_1"/>
<dbReference type="EMBL" id="GG692421">
    <property type="protein sequence ID" value="EER43238.1"/>
    <property type="molecule type" value="Genomic_DNA"/>
</dbReference>
<organism evidence="2 3">
    <name type="scientific">Ajellomyces capsulatus (strain H143)</name>
    <name type="common">Darling's disease fungus</name>
    <name type="synonym">Histoplasma capsulatum</name>
    <dbReference type="NCBI Taxonomy" id="544712"/>
    <lineage>
        <taxon>Eukaryota</taxon>
        <taxon>Fungi</taxon>
        <taxon>Dikarya</taxon>
        <taxon>Ascomycota</taxon>
        <taxon>Pezizomycotina</taxon>
        <taxon>Eurotiomycetes</taxon>
        <taxon>Eurotiomycetidae</taxon>
        <taxon>Onygenales</taxon>
        <taxon>Ajellomycetaceae</taxon>
        <taxon>Histoplasma</taxon>
    </lineage>
</organism>